<dbReference type="InterPro" id="IPR046960">
    <property type="entry name" value="PPR_At4g14850-like_plant"/>
</dbReference>
<dbReference type="Gene3D" id="1.25.40.10">
    <property type="entry name" value="Tetratricopeptide repeat domain"/>
    <property type="match status" value="2"/>
</dbReference>
<name>A0AAW2L4K4_SESRA</name>
<dbReference type="InterPro" id="IPR011990">
    <property type="entry name" value="TPR-like_helical_dom_sf"/>
</dbReference>
<dbReference type="Pfam" id="PF20431">
    <property type="entry name" value="E_motif"/>
    <property type="match status" value="2"/>
</dbReference>
<gene>
    <name evidence="2" type="ORF">Sradi_5716900</name>
</gene>
<evidence type="ECO:0000256" key="1">
    <source>
        <dbReference type="ARBA" id="ARBA00022737"/>
    </source>
</evidence>
<dbReference type="GO" id="GO:0009451">
    <property type="term" value="P:RNA modification"/>
    <property type="evidence" value="ECO:0007669"/>
    <property type="project" value="InterPro"/>
</dbReference>
<dbReference type="GO" id="GO:0099402">
    <property type="term" value="P:plant organ development"/>
    <property type="evidence" value="ECO:0007669"/>
    <property type="project" value="UniProtKB-ARBA"/>
</dbReference>
<keyword evidence="1" id="KW-0677">Repeat</keyword>
<reference evidence="2" key="2">
    <citation type="journal article" date="2024" name="Plant">
        <title>Genomic evolution and insights into agronomic trait innovations of Sesamum species.</title>
        <authorList>
            <person name="Miao H."/>
            <person name="Wang L."/>
            <person name="Qu L."/>
            <person name="Liu H."/>
            <person name="Sun Y."/>
            <person name="Le M."/>
            <person name="Wang Q."/>
            <person name="Wei S."/>
            <person name="Zheng Y."/>
            <person name="Lin W."/>
            <person name="Duan Y."/>
            <person name="Cao H."/>
            <person name="Xiong S."/>
            <person name="Wang X."/>
            <person name="Wei L."/>
            <person name="Li C."/>
            <person name="Ma Q."/>
            <person name="Ju M."/>
            <person name="Zhao R."/>
            <person name="Li G."/>
            <person name="Mu C."/>
            <person name="Tian Q."/>
            <person name="Mei H."/>
            <person name="Zhang T."/>
            <person name="Gao T."/>
            <person name="Zhang H."/>
        </authorList>
    </citation>
    <scope>NUCLEOTIDE SEQUENCE</scope>
    <source>
        <strain evidence="2">G02</strain>
    </source>
</reference>
<accession>A0AAW2L4K4</accession>
<sequence>MFRSSPSTTEVWCSSRKFLGLSNLRRFKTFTSHKERLKDIVIQQSYTGHIEEALFTLDHMFLNNLTQGLNIYSPLVYSCIQAWDLKLHQCDIYRLGEQVKTHILKAGFYSGHVTAALITLYNKCGYLEVAYQIFHEKKDADVTCMLLGVCVRYDNMKLGIHAAHMIFKHNAKDASAYVLLSSLYAYGDHFEDVIRVREEMIDKKVVKQPDVKMVLLNDFIEEEIYMDQLEGFISKESEQKMLKDISTQFSMKDMDEAFYILEAWCSSRKFFGLSNLRRFKTFTSHKERLIDIVIQQAYTGHIEEALFTLNHMFLKNLTQSLNTYSRSSTPTFKLGTSNYVNVSSTGWVGLSNLLKLRPDSSRHGGLIHEGARYFVNIYKVHGLKPSMMHHSCIVDMLGRGGYLDEAMEYINSWRLNDPILWRTLLDACVRYDNIKLGIDAAHMIFKHNAKDASAFVLLSGLYAYGDHFEDVIRVREEIDDKKVVKQPGYSWEV</sequence>
<dbReference type="AlphaFoldDB" id="A0AAW2L4K4"/>
<dbReference type="EMBL" id="JACGWJ010000026">
    <property type="protein sequence ID" value="KAL0313176.1"/>
    <property type="molecule type" value="Genomic_DNA"/>
</dbReference>
<reference evidence="2" key="1">
    <citation type="submission" date="2020-06" db="EMBL/GenBank/DDBJ databases">
        <authorList>
            <person name="Li T."/>
            <person name="Hu X."/>
            <person name="Zhang T."/>
            <person name="Song X."/>
            <person name="Zhang H."/>
            <person name="Dai N."/>
            <person name="Sheng W."/>
            <person name="Hou X."/>
            <person name="Wei L."/>
        </authorList>
    </citation>
    <scope>NUCLEOTIDE SEQUENCE</scope>
    <source>
        <strain evidence="2">G02</strain>
        <tissue evidence="2">Leaf</tissue>
    </source>
</reference>
<dbReference type="PANTHER" id="PTHR47926">
    <property type="entry name" value="PENTATRICOPEPTIDE REPEAT-CONTAINING PROTEIN"/>
    <property type="match status" value="1"/>
</dbReference>
<dbReference type="InterPro" id="IPR046848">
    <property type="entry name" value="E_motif"/>
</dbReference>
<comment type="caution">
    <text evidence="2">The sequence shown here is derived from an EMBL/GenBank/DDBJ whole genome shotgun (WGS) entry which is preliminary data.</text>
</comment>
<proteinExistence type="predicted"/>
<evidence type="ECO:0000313" key="2">
    <source>
        <dbReference type="EMBL" id="KAL0313176.1"/>
    </source>
</evidence>
<dbReference type="GO" id="GO:0003723">
    <property type="term" value="F:RNA binding"/>
    <property type="evidence" value="ECO:0007669"/>
    <property type="project" value="InterPro"/>
</dbReference>
<protein>
    <submittedName>
        <fullName evidence="2">Pentatricopeptide repeat-containing protein, mitochondrial</fullName>
    </submittedName>
</protein>
<dbReference type="FunFam" id="1.25.40.10:FF:000158">
    <property type="entry name" value="pentatricopeptide repeat-containing protein At2g33680"/>
    <property type="match status" value="1"/>
</dbReference>
<organism evidence="2">
    <name type="scientific">Sesamum radiatum</name>
    <name type="common">Black benniseed</name>
    <dbReference type="NCBI Taxonomy" id="300843"/>
    <lineage>
        <taxon>Eukaryota</taxon>
        <taxon>Viridiplantae</taxon>
        <taxon>Streptophyta</taxon>
        <taxon>Embryophyta</taxon>
        <taxon>Tracheophyta</taxon>
        <taxon>Spermatophyta</taxon>
        <taxon>Magnoliopsida</taxon>
        <taxon>eudicotyledons</taxon>
        <taxon>Gunneridae</taxon>
        <taxon>Pentapetalae</taxon>
        <taxon>asterids</taxon>
        <taxon>lamiids</taxon>
        <taxon>Lamiales</taxon>
        <taxon>Pedaliaceae</taxon>
        <taxon>Sesamum</taxon>
    </lineage>
</organism>